<dbReference type="EMBL" id="JABWDY010040450">
    <property type="protein sequence ID" value="KAF5178094.1"/>
    <property type="molecule type" value="Genomic_DNA"/>
</dbReference>
<dbReference type="PANTHER" id="PTHR46277">
    <property type="entry name" value="OS03G0850700 PROTEIN"/>
    <property type="match status" value="1"/>
</dbReference>
<dbReference type="SUPFAM" id="SSF52087">
    <property type="entry name" value="CRAL/TRIO domain"/>
    <property type="match status" value="1"/>
</dbReference>
<dbReference type="PROSITE" id="PS50191">
    <property type="entry name" value="CRAL_TRIO"/>
    <property type="match status" value="1"/>
</dbReference>
<dbReference type="Pfam" id="PF00650">
    <property type="entry name" value="CRAL_TRIO"/>
    <property type="match status" value="1"/>
</dbReference>
<evidence type="ECO:0000313" key="3">
    <source>
        <dbReference type="Proteomes" id="UP000554482"/>
    </source>
</evidence>
<proteinExistence type="predicted"/>
<dbReference type="OrthoDB" id="1434354at2759"/>
<comment type="caution">
    <text evidence="2">The sequence shown here is derived from an EMBL/GenBank/DDBJ whole genome shotgun (WGS) entry which is preliminary data.</text>
</comment>
<dbReference type="InterPro" id="IPR036865">
    <property type="entry name" value="CRAL-TRIO_dom_sf"/>
</dbReference>
<feature type="domain" description="CRAL-TRIO" evidence="1">
    <location>
        <begin position="83"/>
        <end position="198"/>
    </location>
</feature>
<sequence>MDCSSSSNEISMESYNTGQNMQQKLDLMRSSVEKQDPTSKEVDDVVLKRFLRHRKLDVEKASDSFLKYLTWRNTFVPNGSISESEIQNQISHKKFFLQGFDKKGRPLVVVFQGRDVPTNGKKSLDELQRYLVYTLDKICARMSCGQEQFSAIVDLKGWGFSKLDLNASPSMLSILQVYLRPSSDSNDATEHAISLFQQ</sequence>
<gene>
    <name evidence="2" type="ORF">FRX31_032319</name>
</gene>
<keyword evidence="3" id="KW-1185">Reference proteome</keyword>
<dbReference type="CDD" id="cd00170">
    <property type="entry name" value="SEC14"/>
    <property type="match status" value="1"/>
</dbReference>
<dbReference type="PANTHER" id="PTHR46277:SF3">
    <property type="entry name" value="BINDING PROTEIN, PUTATIVE-RELATED"/>
    <property type="match status" value="1"/>
</dbReference>
<protein>
    <submittedName>
        <fullName evidence="2">Sec14p-like phosphatidylinositol transfer family protein</fullName>
    </submittedName>
</protein>
<dbReference type="Proteomes" id="UP000554482">
    <property type="component" value="Unassembled WGS sequence"/>
</dbReference>
<evidence type="ECO:0000313" key="2">
    <source>
        <dbReference type="EMBL" id="KAF5178094.1"/>
    </source>
</evidence>
<dbReference type="AlphaFoldDB" id="A0A7J6UZJ0"/>
<accession>A0A7J6UZJ0</accession>
<dbReference type="SUPFAM" id="SSF46938">
    <property type="entry name" value="CRAL/TRIO N-terminal domain"/>
    <property type="match status" value="1"/>
</dbReference>
<dbReference type="InterPro" id="IPR001251">
    <property type="entry name" value="CRAL-TRIO_dom"/>
</dbReference>
<name>A0A7J6UZJ0_THATH</name>
<reference evidence="2 3" key="1">
    <citation type="submission" date="2020-06" db="EMBL/GenBank/DDBJ databases">
        <title>Transcriptomic and genomic resources for Thalictrum thalictroides and T. hernandezii: Facilitating candidate gene discovery in an emerging model plant lineage.</title>
        <authorList>
            <person name="Arias T."/>
            <person name="Riano-Pachon D.M."/>
            <person name="Di Stilio V.S."/>
        </authorList>
    </citation>
    <scope>NUCLEOTIDE SEQUENCE [LARGE SCALE GENOMIC DNA]</scope>
    <source>
        <strain evidence="3">cv. WT478/WT964</strain>
        <tissue evidence="2">Leaves</tissue>
    </source>
</reference>
<dbReference type="InterPro" id="IPR036273">
    <property type="entry name" value="CRAL/TRIO_N_dom_sf"/>
</dbReference>
<evidence type="ECO:0000259" key="1">
    <source>
        <dbReference type="PROSITE" id="PS50191"/>
    </source>
</evidence>
<dbReference type="Gene3D" id="3.40.525.10">
    <property type="entry name" value="CRAL-TRIO lipid binding domain"/>
    <property type="match status" value="1"/>
</dbReference>
<organism evidence="2 3">
    <name type="scientific">Thalictrum thalictroides</name>
    <name type="common">Rue-anemone</name>
    <name type="synonym">Anemone thalictroides</name>
    <dbReference type="NCBI Taxonomy" id="46969"/>
    <lineage>
        <taxon>Eukaryota</taxon>
        <taxon>Viridiplantae</taxon>
        <taxon>Streptophyta</taxon>
        <taxon>Embryophyta</taxon>
        <taxon>Tracheophyta</taxon>
        <taxon>Spermatophyta</taxon>
        <taxon>Magnoliopsida</taxon>
        <taxon>Ranunculales</taxon>
        <taxon>Ranunculaceae</taxon>
        <taxon>Thalictroideae</taxon>
        <taxon>Thalictrum</taxon>
    </lineage>
</organism>